<evidence type="ECO:0000313" key="3">
    <source>
        <dbReference type="Proteomes" id="UP001444661"/>
    </source>
</evidence>
<keyword evidence="3" id="KW-1185">Reference proteome</keyword>
<evidence type="ECO:0000313" key="2">
    <source>
        <dbReference type="EMBL" id="KAK8036094.1"/>
    </source>
</evidence>
<protein>
    <submittedName>
        <fullName evidence="2">Uncharacterized protein</fullName>
    </submittedName>
</protein>
<name>A0ABR1SQV0_9PEZI</name>
<organism evidence="2 3">
    <name type="scientific">Apiospora rasikravindrae</name>
    <dbReference type="NCBI Taxonomy" id="990691"/>
    <lineage>
        <taxon>Eukaryota</taxon>
        <taxon>Fungi</taxon>
        <taxon>Dikarya</taxon>
        <taxon>Ascomycota</taxon>
        <taxon>Pezizomycotina</taxon>
        <taxon>Sordariomycetes</taxon>
        <taxon>Xylariomycetidae</taxon>
        <taxon>Amphisphaeriales</taxon>
        <taxon>Apiosporaceae</taxon>
        <taxon>Apiospora</taxon>
    </lineage>
</organism>
<reference evidence="2 3" key="1">
    <citation type="submission" date="2023-01" db="EMBL/GenBank/DDBJ databases">
        <title>Analysis of 21 Apiospora genomes using comparative genomics revels a genus with tremendous synthesis potential of carbohydrate active enzymes and secondary metabolites.</title>
        <authorList>
            <person name="Sorensen T."/>
        </authorList>
    </citation>
    <scope>NUCLEOTIDE SEQUENCE [LARGE SCALE GENOMIC DNA]</scope>
    <source>
        <strain evidence="2 3">CBS 33761</strain>
    </source>
</reference>
<accession>A0ABR1SQV0</accession>
<dbReference type="EMBL" id="JAQQWK010000008">
    <property type="protein sequence ID" value="KAK8036094.1"/>
    <property type="molecule type" value="Genomic_DNA"/>
</dbReference>
<evidence type="ECO:0000256" key="1">
    <source>
        <dbReference type="SAM" id="MobiDB-lite"/>
    </source>
</evidence>
<dbReference type="Proteomes" id="UP001444661">
    <property type="component" value="Unassembled WGS sequence"/>
</dbReference>
<gene>
    <name evidence="2" type="ORF">PG993_008708</name>
</gene>
<sequence>MDIGQPILAAGGATVPQLLRRGQTGLQEPRESGQGEAQARRIGETNQQHTMHTSGGTYADTTQESVADIR</sequence>
<comment type="caution">
    <text evidence="2">The sequence shown here is derived from an EMBL/GenBank/DDBJ whole genome shotgun (WGS) entry which is preliminary data.</text>
</comment>
<feature type="region of interest" description="Disordered" evidence="1">
    <location>
        <begin position="1"/>
        <end position="70"/>
    </location>
</feature>
<feature type="compositionally biased region" description="Polar residues" evidence="1">
    <location>
        <begin position="44"/>
        <end position="70"/>
    </location>
</feature>
<feature type="compositionally biased region" description="Basic and acidic residues" evidence="1">
    <location>
        <begin position="28"/>
        <end position="43"/>
    </location>
</feature>
<proteinExistence type="predicted"/>